<protein>
    <submittedName>
        <fullName evidence="2">Putative toxin-antitoxin system toxin component, PIN family</fullName>
    </submittedName>
</protein>
<dbReference type="AlphaFoldDB" id="A0A1F6AYV1"/>
<evidence type="ECO:0000313" key="2">
    <source>
        <dbReference type="EMBL" id="OGG29487.1"/>
    </source>
</evidence>
<gene>
    <name evidence="2" type="ORF">A2971_02230</name>
</gene>
<dbReference type="SMART" id="SM00670">
    <property type="entry name" value="PINc"/>
    <property type="match status" value="1"/>
</dbReference>
<dbReference type="InterPro" id="IPR002716">
    <property type="entry name" value="PIN_dom"/>
</dbReference>
<accession>A0A1F6AYV1</accession>
<dbReference type="PANTHER" id="PTHR34610">
    <property type="entry name" value="SSL7007 PROTEIN"/>
    <property type="match status" value="1"/>
</dbReference>
<evidence type="ECO:0000313" key="3">
    <source>
        <dbReference type="Proteomes" id="UP000178461"/>
    </source>
</evidence>
<sequence>MTSTIRILLDTNVIISAVLFGGNPRIILEAIRKKEFTAVTSTVLLSELADVLRKKFSFSQESMTALDMQLQKLCVLVSPPKSITILADIPDNRVLEAAVEGECTVIITGDKELLALKIYQHVRILTPDIFLKTYTISH</sequence>
<reference evidence="2 3" key="1">
    <citation type="journal article" date="2016" name="Nat. Commun.">
        <title>Thousands of microbial genomes shed light on interconnected biogeochemical processes in an aquifer system.</title>
        <authorList>
            <person name="Anantharaman K."/>
            <person name="Brown C.T."/>
            <person name="Hug L.A."/>
            <person name="Sharon I."/>
            <person name="Castelle C.J."/>
            <person name="Probst A.J."/>
            <person name="Thomas B.C."/>
            <person name="Singh A."/>
            <person name="Wilkins M.J."/>
            <person name="Karaoz U."/>
            <person name="Brodie E.L."/>
            <person name="Williams K.H."/>
            <person name="Hubbard S.S."/>
            <person name="Banfield J.F."/>
        </authorList>
    </citation>
    <scope>NUCLEOTIDE SEQUENCE [LARGE SCALE GENOMIC DNA]</scope>
</reference>
<dbReference type="NCBIfam" id="TIGR00305">
    <property type="entry name" value="putative toxin-antitoxin system toxin component, PIN family"/>
    <property type="match status" value="1"/>
</dbReference>
<proteinExistence type="predicted"/>
<evidence type="ECO:0000259" key="1">
    <source>
        <dbReference type="SMART" id="SM00670"/>
    </source>
</evidence>
<feature type="domain" description="PIN" evidence="1">
    <location>
        <begin position="5"/>
        <end position="115"/>
    </location>
</feature>
<name>A0A1F6AYV1_9BACT</name>
<dbReference type="Proteomes" id="UP000178461">
    <property type="component" value="Unassembled WGS sequence"/>
</dbReference>
<dbReference type="EMBL" id="MFJW01000023">
    <property type="protein sequence ID" value="OGG29487.1"/>
    <property type="molecule type" value="Genomic_DNA"/>
</dbReference>
<dbReference type="InterPro" id="IPR002850">
    <property type="entry name" value="PIN_toxin-like"/>
</dbReference>
<dbReference type="PANTHER" id="PTHR34610:SF3">
    <property type="entry name" value="SSL7007 PROTEIN"/>
    <property type="match status" value="1"/>
</dbReference>
<dbReference type="InterPro" id="IPR029060">
    <property type="entry name" value="PIN-like_dom_sf"/>
</dbReference>
<comment type="caution">
    <text evidence="2">The sequence shown here is derived from an EMBL/GenBank/DDBJ whole genome shotgun (WGS) entry which is preliminary data.</text>
</comment>
<dbReference type="SUPFAM" id="SSF88723">
    <property type="entry name" value="PIN domain-like"/>
    <property type="match status" value="1"/>
</dbReference>
<dbReference type="Gene3D" id="3.40.50.1010">
    <property type="entry name" value="5'-nuclease"/>
    <property type="match status" value="1"/>
</dbReference>
<organism evidence="2 3">
    <name type="scientific">Candidatus Gottesmanbacteria bacterium RIFCSPLOWO2_01_FULL_46_21</name>
    <dbReference type="NCBI Taxonomy" id="1798393"/>
    <lineage>
        <taxon>Bacteria</taxon>
        <taxon>Candidatus Gottesmaniibacteriota</taxon>
    </lineage>
</organism>
<dbReference type="Pfam" id="PF13470">
    <property type="entry name" value="PIN_3"/>
    <property type="match status" value="1"/>
</dbReference>